<keyword evidence="3" id="KW-1185">Reference proteome</keyword>
<reference evidence="2 3" key="1">
    <citation type="journal article" date="2018" name="PLoS ONE">
        <title>The draft genome of Kipferlia bialata reveals reductive genome evolution in fornicate parasites.</title>
        <authorList>
            <person name="Tanifuji G."/>
            <person name="Takabayashi S."/>
            <person name="Kume K."/>
            <person name="Takagi M."/>
            <person name="Nakayama T."/>
            <person name="Kamikawa R."/>
            <person name="Inagaki Y."/>
            <person name="Hashimoto T."/>
        </authorList>
    </citation>
    <scope>NUCLEOTIDE SEQUENCE [LARGE SCALE GENOMIC DNA]</scope>
    <source>
        <strain evidence="2">NY0173</strain>
    </source>
</reference>
<feature type="region of interest" description="Disordered" evidence="1">
    <location>
        <begin position="77"/>
        <end position="152"/>
    </location>
</feature>
<organism evidence="2 3">
    <name type="scientific">Kipferlia bialata</name>
    <dbReference type="NCBI Taxonomy" id="797122"/>
    <lineage>
        <taxon>Eukaryota</taxon>
        <taxon>Metamonada</taxon>
        <taxon>Carpediemonas-like organisms</taxon>
        <taxon>Kipferlia</taxon>
    </lineage>
</organism>
<accession>A0A9K3GLK5</accession>
<name>A0A9K3GLK5_9EUKA</name>
<evidence type="ECO:0000313" key="2">
    <source>
        <dbReference type="EMBL" id="GIQ86685.1"/>
    </source>
</evidence>
<comment type="caution">
    <text evidence="2">The sequence shown here is derived from an EMBL/GenBank/DDBJ whole genome shotgun (WGS) entry which is preliminary data.</text>
</comment>
<protein>
    <submittedName>
        <fullName evidence="2">Uncharacterized protein</fullName>
    </submittedName>
</protein>
<feature type="compositionally biased region" description="Pro residues" evidence="1">
    <location>
        <begin position="85"/>
        <end position="96"/>
    </location>
</feature>
<dbReference type="EMBL" id="BDIP01002693">
    <property type="protein sequence ID" value="GIQ86685.1"/>
    <property type="molecule type" value="Genomic_DNA"/>
</dbReference>
<dbReference type="AlphaFoldDB" id="A0A9K3GLK5"/>
<proteinExistence type="predicted"/>
<sequence length="152" mass="16513">MYDTNPSIHAFDTVTGEWQCWGKMPKEFFYGRATLLAPNVAYLHSTAGAMMASIDQSLVYPHYNVHRWAYSTPHRLVVRDGTDPGTPPPGEGPPAPGVNMNDADLDESSSDMEVDRDDEISSMVDSDDSDMDGGGKVIQEGAPEGAVFSDPM</sequence>
<evidence type="ECO:0000256" key="1">
    <source>
        <dbReference type="SAM" id="MobiDB-lite"/>
    </source>
</evidence>
<feature type="compositionally biased region" description="Acidic residues" evidence="1">
    <location>
        <begin position="103"/>
        <end position="131"/>
    </location>
</feature>
<gene>
    <name evidence="2" type="ORF">KIPB_008583</name>
</gene>
<dbReference type="Proteomes" id="UP000265618">
    <property type="component" value="Unassembled WGS sequence"/>
</dbReference>
<evidence type="ECO:0000313" key="3">
    <source>
        <dbReference type="Proteomes" id="UP000265618"/>
    </source>
</evidence>